<keyword evidence="2" id="KW-1185">Reference proteome</keyword>
<evidence type="ECO:0000313" key="1">
    <source>
        <dbReference type="EMBL" id="PSJ31151.1"/>
    </source>
</evidence>
<gene>
    <name evidence="1" type="ORF">UF10_07745</name>
</gene>
<dbReference type="RefSeq" id="WP_106777234.1">
    <property type="nucleotide sequence ID" value="NZ_JYGE01000006.1"/>
</dbReference>
<proteinExistence type="predicted"/>
<comment type="caution">
    <text evidence="1">The sequence shown here is derived from an EMBL/GenBank/DDBJ whole genome shotgun (WGS) entry which is preliminary data.</text>
</comment>
<name>A0A2P7PZK3_9FIRM</name>
<dbReference type="Proteomes" id="UP000241434">
    <property type="component" value="Unassembled WGS sequence"/>
</dbReference>
<sequence>MESLNIVSASLARELHVDASLVSKWKSGARKINSSSIYFDQIVDFILEESEKSEHLILNDVLSQIYPLENIKKQNNPEVFIRRLLDSKDLSYIDKNALANDDLQHSIKVGSYEQNKGRRKAILNLLKYAESMSSPGNIIFIDSEEYDWLLEDELFAVSFKERFLKLLERGFKARFVIHFSSYRKSFVKFFELFSELLFHKNIDWYYYEYYDEGVFRFSQFIVDKSISLLGISASKRSSTTMVFDDSTSIISHWSMAESVIASCQKIFVNFDAKECEQVVDFVSVIRKRGALYSYLPAPAFISTSEELLEEILLDNKVDDKTILECLNINKKMKSMIKTQLHGLEDVSERIVEIFQIEQMERRLREDEFVSCSLSILTSRKIKVSKDQFARALKHLTDQLKLNDNMRVVLFSEKDNIALPTMPDMNFWCKQNTWIVQMGKKGLRISDEVSTVNAASISFERCIRKVPPKRKEKISVINYLNELSRNL</sequence>
<dbReference type="EMBL" id="JYGE01000006">
    <property type="protein sequence ID" value="PSJ31151.1"/>
    <property type="molecule type" value="Genomic_DNA"/>
</dbReference>
<protein>
    <submittedName>
        <fullName evidence="1">Uncharacterized protein</fullName>
    </submittedName>
</protein>
<dbReference type="AlphaFoldDB" id="A0A2P7PZK3"/>
<accession>A0A2P7PZK3</accession>
<evidence type="ECO:0000313" key="2">
    <source>
        <dbReference type="Proteomes" id="UP000241434"/>
    </source>
</evidence>
<organism evidence="1 2">
    <name type="scientific">Peptostreptococcus russellii</name>
    <dbReference type="NCBI Taxonomy" id="215200"/>
    <lineage>
        <taxon>Bacteria</taxon>
        <taxon>Bacillati</taxon>
        <taxon>Bacillota</taxon>
        <taxon>Clostridia</taxon>
        <taxon>Peptostreptococcales</taxon>
        <taxon>Peptostreptococcaceae</taxon>
        <taxon>Peptostreptococcus</taxon>
    </lineage>
</organism>
<reference evidence="1" key="1">
    <citation type="thesis" date="2015" institute="Rutgers" country="The State University of New Jersey, 14 College Farm Rd., New Brunswick, NJ, USA">
        <title>Ammonia toxicity in bacteria and its implications for treatment of and resource recovery from highly nitrogenous organic wastes.</title>
        <authorList>
            <person name="Luther A.K."/>
        </authorList>
    </citation>
    <scope>NUCLEOTIDE SEQUENCE</scope>
    <source>
        <strain evidence="1">RT-10B</strain>
    </source>
</reference>
<dbReference type="OrthoDB" id="1776393at2"/>